<proteinExistence type="predicted"/>
<accession>A0A326U2J1</accession>
<sequence>MKTEDDIMLNFKTASTSKTIETASTSETHTENAWTDTTTIIPCPNCQIFVRNGVARWKCDDYHPELFQRLEEQD</sequence>
<comment type="caution">
    <text evidence="1">The sequence shown here is derived from an EMBL/GenBank/DDBJ whole genome shotgun (WGS) entry which is preliminary data.</text>
</comment>
<protein>
    <submittedName>
        <fullName evidence="1">Uncharacterized protein</fullName>
    </submittedName>
</protein>
<dbReference type="AlphaFoldDB" id="A0A326U2J1"/>
<keyword evidence="2" id="KW-1185">Reference proteome</keyword>
<evidence type="ECO:0000313" key="1">
    <source>
        <dbReference type="EMBL" id="PZW25260.1"/>
    </source>
</evidence>
<organism evidence="1 2">
    <name type="scientific">Thermosporothrix hazakensis</name>
    <dbReference type="NCBI Taxonomy" id="644383"/>
    <lineage>
        <taxon>Bacteria</taxon>
        <taxon>Bacillati</taxon>
        <taxon>Chloroflexota</taxon>
        <taxon>Ktedonobacteria</taxon>
        <taxon>Ktedonobacterales</taxon>
        <taxon>Thermosporotrichaceae</taxon>
        <taxon>Thermosporothrix</taxon>
    </lineage>
</organism>
<dbReference type="Proteomes" id="UP000248806">
    <property type="component" value="Unassembled WGS sequence"/>
</dbReference>
<dbReference type="EMBL" id="QKUF01000019">
    <property type="protein sequence ID" value="PZW25260.1"/>
    <property type="molecule type" value="Genomic_DNA"/>
</dbReference>
<gene>
    <name evidence="1" type="ORF">EI42_04312</name>
</gene>
<evidence type="ECO:0000313" key="2">
    <source>
        <dbReference type="Proteomes" id="UP000248806"/>
    </source>
</evidence>
<reference evidence="1 2" key="1">
    <citation type="submission" date="2018-06" db="EMBL/GenBank/DDBJ databases">
        <title>Genomic Encyclopedia of Archaeal and Bacterial Type Strains, Phase II (KMG-II): from individual species to whole genera.</title>
        <authorList>
            <person name="Goeker M."/>
        </authorList>
    </citation>
    <scope>NUCLEOTIDE SEQUENCE [LARGE SCALE GENOMIC DNA]</scope>
    <source>
        <strain evidence="1 2">ATCC BAA-1881</strain>
    </source>
</reference>
<name>A0A326U2J1_THEHA</name>